<feature type="transmembrane region" description="Helical" evidence="1">
    <location>
        <begin position="673"/>
        <end position="693"/>
    </location>
</feature>
<keyword evidence="3" id="KW-1185">Reference proteome</keyword>
<keyword evidence="1" id="KW-0472">Membrane</keyword>
<proteinExistence type="predicted"/>
<evidence type="ECO:0000256" key="1">
    <source>
        <dbReference type="SAM" id="Phobius"/>
    </source>
</evidence>
<protein>
    <submittedName>
        <fullName evidence="2">Uncharacterized protein</fullName>
    </submittedName>
</protein>
<sequence>MKKPRIGFIVVFLVLHLFFSFLLPGNAMGQEKIPPVYGLGLPEPKSINHAAEPGNVYVITVNRLTLPDIFNNEELFNRIINNGAVGLMSSSVEGSNNPDSNFASIGAGAPINATGSGAWGVNAGESINGMPAQDVYRQRTGLSAPENAVLQLDIARLKHLNQNNRYSAVPGYLGTLLQNNGFGVQVLGNADTKDSRHRHAVGLAMNRTGIIPEGDVGKGAVLQDNAFPGGIRTDYARLLDLTLTANNNSGLTVVELGDLERLERLGAHLEANVLQAQREESIKRIAAFIDGLLLRMDKHDLLVVVSPTPRGDYLPSTNYLTPVLISGNGVATGILTSPTTRRPGIIKNTDLAPSILNYYSVAMPPLMYGRPIQLIAVDNPVDRLSALYEELELIYQARPPVLRNYVLIQLILVILSLAAILAPGRNYLMLVLKPLLLAVMSVPVSLLLLPLLPHASLTSLVIELVAITAGIVAALHLWLKQSRNELDPFILISLFTSLCIVVDLLLGAPLQKNSLLGYDPIVGARYYGIGNEYMGVLLGSTIIGTTALLTRLSGKTKKILWPVGIYYITTLYIIAAPQLGTNVGGSIAGAGSFMVTFLLLWGVRLNLKTLLKTAATVLFFLLTILTYDMLRPLESQSHIGRTVNLILQGGPAEIFNIIARKLSMNIKLIKYTIWSRIFLASLASLAILFYRPVGVMQQISCQYTYMYKGFIGVVTASVLALIFNDSGIVAAATAMIFGAPPLLYLVIRAQRLGHER</sequence>
<dbReference type="Proteomes" id="UP000199584">
    <property type="component" value="Unassembled WGS sequence"/>
</dbReference>
<feature type="transmembrane region" description="Helical" evidence="1">
    <location>
        <begin position="729"/>
        <end position="747"/>
    </location>
</feature>
<feature type="transmembrane region" description="Helical" evidence="1">
    <location>
        <begin position="583"/>
        <end position="603"/>
    </location>
</feature>
<feature type="transmembrane region" description="Helical" evidence="1">
    <location>
        <begin position="559"/>
        <end position="577"/>
    </location>
</feature>
<dbReference type="AlphaFoldDB" id="A0A1I6DX70"/>
<dbReference type="STRING" id="39060.SAMN05660706_12017"/>
<evidence type="ECO:0000313" key="3">
    <source>
        <dbReference type="Proteomes" id="UP000199584"/>
    </source>
</evidence>
<feature type="transmembrane region" description="Helical" evidence="1">
    <location>
        <begin position="405"/>
        <end position="423"/>
    </location>
</feature>
<feature type="transmembrane region" description="Helical" evidence="1">
    <location>
        <begin position="489"/>
        <end position="510"/>
    </location>
</feature>
<name>A0A1I6DX70_9FIRM</name>
<keyword evidence="1" id="KW-0812">Transmembrane</keyword>
<accession>A0A1I6DX70</accession>
<feature type="transmembrane region" description="Helical" evidence="1">
    <location>
        <begin position="435"/>
        <end position="452"/>
    </location>
</feature>
<feature type="transmembrane region" description="Helical" evidence="1">
    <location>
        <begin position="610"/>
        <end position="627"/>
    </location>
</feature>
<feature type="transmembrane region" description="Helical" evidence="1">
    <location>
        <begin position="705"/>
        <end position="723"/>
    </location>
</feature>
<dbReference type="RefSeq" id="WP_092484637.1">
    <property type="nucleotide sequence ID" value="NZ_FOYM01000020.1"/>
</dbReference>
<feature type="transmembrane region" description="Helical" evidence="1">
    <location>
        <begin position="533"/>
        <end position="552"/>
    </location>
</feature>
<dbReference type="OrthoDB" id="3199331at2"/>
<keyword evidence="1" id="KW-1133">Transmembrane helix</keyword>
<dbReference type="EMBL" id="FOYM01000020">
    <property type="protein sequence ID" value="SFR10026.1"/>
    <property type="molecule type" value="Genomic_DNA"/>
</dbReference>
<organism evidence="2 3">
    <name type="scientific">Desulfoscipio geothermicus DSM 3669</name>
    <dbReference type="NCBI Taxonomy" id="1121426"/>
    <lineage>
        <taxon>Bacteria</taxon>
        <taxon>Bacillati</taxon>
        <taxon>Bacillota</taxon>
        <taxon>Clostridia</taxon>
        <taxon>Eubacteriales</taxon>
        <taxon>Desulfallaceae</taxon>
        <taxon>Desulfoscipio</taxon>
    </lineage>
</organism>
<reference evidence="3" key="1">
    <citation type="submission" date="2016-10" db="EMBL/GenBank/DDBJ databases">
        <authorList>
            <person name="Varghese N."/>
            <person name="Submissions S."/>
        </authorList>
    </citation>
    <scope>NUCLEOTIDE SEQUENCE [LARGE SCALE GENOMIC DNA]</scope>
    <source>
        <strain evidence="3">DSM 3669</strain>
    </source>
</reference>
<gene>
    <name evidence="2" type="ORF">SAMN05660706_12017</name>
</gene>
<evidence type="ECO:0000313" key="2">
    <source>
        <dbReference type="EMBL" id="SFR10026.1"/>
    </source>
</evidence>
<feature type="transmembrane region" description="Helical" evidence="1">
    <location>
        <begin position="458"/>
        <end position="477"/>
    </location>
</feature>